<dbReference type="GO" id="GO:0016432">
    <property type="term" value="F:tRNA-uridine aminocarboxypropyltransferase activity"/>
    <property type="evidence" value="ECO:0007669"/>
    <property type="project" value="UniProtKB-EC"/>
</dbReference>
<sequence>MAELSDLIANLDLFDLDATATTTASDNHHTLRKICTRGCDRPINVCLCKTIPTEPISTCTQVVILHHPHERRHKLATVPVLQKCLWNCEIIIGRTGTLPSVEINQWKYSFGDANLNNHVLIAFDGTWKHAKEMVHASVPFLSKFAIQVCLNYDVGVHGGTIFDSDLILRKEPFIGCMSTMEAVARCLRVLESNGDVIELRMVEVLRAMVRFQACFLKPMKTRPRLFKKGRVDEKKNVKSELPG</sequence>
<protein>
    <recommendedName>
        <fullName evidence="1">tRNA-uridine aminocarboxypropyltransferase</fullName>
        <ecNumber evidence="1">2.5.1.25</ecNumber>
    </recommendedName>
</protein>
<dbReference type="PANTHER" id="PTHR21392">
    <property type="entry name" value="TRNA-URIDINE AMINOCARBOXYPROPYLTRANSFERASE 2"/>
    <property type="match status" value="1"/>
</dbReference>
<organism evidence="8 9">
    <name type="scientific">Ilex paraguariensis</name>
    <name type="common">yerba mate</name>
    <dbReference type="NCBI Taxonomy" id="185542"/>
    <lineage>
        <taxon>Eukaryota</taxon>
        <taxon>Viridiplantae</taxon>
        <taxon>Streptophyta</taxon>
        <taxon>Embryophyta</taxon>
        <taxon>Tracheophyta</taxon>
        <taxon>Spermatophyta</taxon>
        <taxon>Magnoliopsida</taxon>
        <taxon>eudicotyledons</taxon>
        <taxon>Gunneridae</taxon>
        <taxon>Pentapetalae</taxon>
        <taxon>asterids</taxon>
        <taxon>campanulids</taxon>
        <taxon>Aquifoliales</taxon>
        <taxon>Aquifoliaceae</taxon>
        <taxon>Ilex</taxon>
    </lineage>
</organism>
<keyword evidence="9" id="KW-1185">Reference proteome</keyword>
<evidence type="ECO:0000313" key="8">
    <source>
        <dbReference type="EMBL" id="CAK9155602.1"/>
    </source>
</evidence>
<proteinExistence type="inferred from homology"/>
<name>A0ABC8SEL0_9AQUA</name>
<dbReference type="InterPro" id="IPR005636">
    <property type="entry name" value="DTW"/>
</dbReference>
<keyword evidence="3" id="KW-0949">S-adenosyl-L-methionine</keyword>
<keyword evidence="4" id="KW-0819">tRNA processing</keyword>
<dbReference type="InterPro" id="IPR039262">
    <property type="entry name" value="DTWD2/TAPT"/>
</dbReference>
<dbReference type="AlphaFoldDB" id="A0ABC8SEL0"/>
<feature type="domain" description="DTW" evidence="7">
    <location>
        <begin position="32"/>
        <end position="217"/>
    </location>
</feature>
<accession>A0ABC8SEL0</accession>
<evidence type="ECO:0000256" key="5">
    <source>
        <dbReference type="ARBA" id="ARBA00034489"/>
    </source>
</evidence>
<dbReference type="Proteomes" id="UP001642360">
    <property type="component" value="Unassembled WGS sequence"/>
</dbReference>
<dbReference type="Pfam" id="PF03942">
    <property type="entry name" value="DTW"/>
    <property type="match status" value="2"/>
</dbReference>
<evidence type="ECO:0000256" key="1">
    <source>
        <dbReference type="ARBA" id="ARBA00012386"/>
    </source>
</evidence>
<dbReference type="EMBL" id="CAUOFW020002724">
    <property type="protein sequence ID" value="CAK9155602.1"/>
    <property type="molecule type" value="Genomic_DNA"/>
</dbReference>
<evidence type="ECO:0000256" key="3">
    <source>
        <dbReference type="ARBA" id="ARBA00022691"/>
    </source>
</evidence>
<evidence type="ECO:0000259" key="7">
    <source>
        <dbReference type="SMART" id="SM01144"/>
    </source>
</evidence>
<evidence type="ECO:0000256" key="4">
    <source>
        <dbReference type="ARBA" id="ARBA00022694"/>
    </source>
</evidence>
<keyword evidence="2" id="KW-0808">Transferase</keyword>
<evidence type="ECO:0000313" key="9">
    <source>
        <dbReference type="Proteomes" id="UP001642360"/>
    </source>
</evidence>
<dbReference type="EC" id="2.5.1.25" evidence="1"/>
<dbReference type="SMART" id="SM01144">
    <property type="entry name" value="DTW"/>
    <property type="match status" value="1"/>
</dbReference>
<dbReference type="GO" id="GO:0008033">
    <property type="term" value="P:tRNA processing"/>
    <property type="evidence" value="ECO:0007669"/>
    <property type="project" value="UniProtKB-KW"/>
</dbReference>
<reference evidence="8 9" key="1">
    <citation type="submission" date="2024-02" db="EMBL/GenBank/DDBJ databases">
        <authorList>
            <person name="Vignale AGUSTIN F."/>
            <person name="Sosa J E."/>
            <person name="Modenutti C."/>
        </authorList>
    </citation>
    <scope>NUCLEOTIDE SEQUENCE [LARGE SCALE GENOMIC DNA]</scope>
</reference>
<gene>
    <name evidence="8" type="ORF">ILEXP_LOCUS24014</name>
</gene>
<evidence type="ECO:0000256" key="6">
    <source>
        <dbReference type="ARBA" id="ARBA00048718"/>
    </source>
</evidence>
<dbReference type="PANTHER" id="PTHR21392:SF0">
    <property type="entry name" value="TRNA-URIDINE AMINOCARBOXYPROPYLTRANSFERASE 2"/>
    <property type="match status" value="1"/>
</dbReference>
<evidence type="ECO:0000256" key="2">
    <source>
        <dbReference type="ARBA" id="ARBA00022679"/>
    </source>
</evidence>
<comment type="catalytic activity">
    <reaction evidence="6">
        <text>a uridine in tRNA + S-adenosyl-L-methionine = a 3-[(3S)-3-amino-3-carboxypropyl]uridine in tRNA + S-methyl-5'-thioadenosine + H(+)</text>
        <dbReference type="Rhea" id="RHEA:62432"/>
        <dbReference type="Rhea" id="RHEA-COMP:13339"/>
        <dbReference type="Rhea" id="RHEA-COMP:16092"/>
        <dbReference type="ChEBI" id="CHEBI:15378"/>
        <dbReference type="ChEBI" id="CHEBI:17509"/>
        <dbReference type="ChEBI" id="CHEBI:59789"/>
        <dbReference type="ChEBI" id="CHEBI:65315"/>
        <dbReference type="ChEBI" id="CHEBI:82930"/>
        <dbReference type="EC" id="2.5.1.25"/>
    </reaction>
</comment>
<comment type="caution">
    <text evidence="8">The sequence shown here is derived from an EMBL/GenBank/DDBJ whole genome shotgun (WGS) entry which is preliminary data.</text>
</comment>
<comment type="similarity">
    <text evidence="5">Belongs to the TDD superfamily. DTWD2 family.</text>
</comment>